<evidence type="ECO:0000313" key="1">
    <source>
        <dbReference type="EMBL" id="KAB3539679.1"/>
    </source>
</evidence>
<gene>
    <name evidence="1" type="ORF">F8154_00565</name>
</gene>
<dbReference type="EMBL" id="WBZC01000002">
    <property type="protein sequence ID" value="KAB3539679.1"/>
    <property type="molecule type" value="Genomic_DNA"/>
</dbReference>
<dbReference type="AlphaFoldDB" id="A0A6I0FLW5"/>
<protein>
    <submittedName>
        <fullName evidence="1">MerR family transcriptional regulator</fullName>
    </submittedName>
</protein>
<dbReference type="Proteomes" id="UP000432715">
    <property type="component" value="Unassembled WGS sequence"/>
</dbReference>
<dbReference type="InterPro" id="IPR022258">
    <property type="entry name" value="Flagellar_operon_YvyF"/>
</dbReference>
<name>A0A6I0FLW5_9FIRM</name>
<dbReference type="NCBIfam" id="TIGR03826">
    <property type="entry name" value="YvyF"/>
    <property type="match status" value="1"/>
</dbReference>
<comment type="caution">
    <text evidence="1">The sequence shown here is derived from an EMBL/GenBank/DDBJ whole genome shotgun (WGS) entry which is preliminary data.</text>
</comment>
<evidence type="ECO:0000313" key="2">
    <source>
        <dbReference type="Proteomes" id="UP000432715"/>
    </source>
</evidence>
<reference evidence="1 2" key="1">
    <citation type="submission" date="2019-10" db="EMBL/GenBank/DDBJ databases">
        <title>Alkaliphilus serpentinus sp. nov. and Alkaliphilus pronyensis sp. nov., two novel anaerobic alkaliphilic species isolated from the serpentinized-hosted hydrothermal field of the Prony Bay (New Caledonia).</title>
        <authorList>
            <person name="Postec A."/>
        </authorList>
    </citation>
    <scope>NUCLEOTIDE SEQUENCE [LARGE SCALE GENOMIC DNA]</scope>
    <source>
        <strain evidence="1 2">LacV</strain>
    </source>
</reference>
<dbReference type="RefSeq" id="WP_151859639.1">
    <property type="nucleotide sequence ID" value="NZ_WBZC01000002.1"/>
</dbReference>
<keyword evidence="2" id="KW-1185">Reference proteome</keyword>
<dbReference type="OrthoDB" id="1739831at2"/>
<accession>A0A6I0FLW5</accession>
<proteinExistence type="predicted"/>
<organism evidence="1 2">
    <name type="scientific">Alkaliphilus pronyensis</name>
    <dbReference type="NCBI Taxonomy" id="1482732"/>
    <lineage>
        <taxon>Bacteria</taxon>
        <taxon>Bacillati</taxon>
        <taxon>Bacillota</taxon>
        <taxon>Clostridia</taxon>
        <taxon>Peptostreptococcales</taxon>
        <taxon>Natronincolaceae</taxon>
        <taxon>Alkaliphilus</taxon>
    </lineage>
</organism>
<sequence>MDLRNCSKCGRVFSYKGVAVCSRCFNDDESDFSKVKEYLYDNPGASVKEVSDETGVTEKQILRYLRENRIEIREESNFFLDCERCGKPIKSGRFCDGCTMQLQKELQTAMRPRSVSKKADEDNSKIRMHIAELRKNKK</sequence>